<accession>A0A0M1VUH5</accession>
<dbReference type="RefSeq" id="WP_008803011.1">
    <property type="nucleotide sequence ID" value="NZ_KQ235737.1"/>
</dbReference>
<sequence length="156" mass="18880">MDRNEYYAIYFKEKLVAVITEKELADLKEDKKSSLNKDIKIKRIAENELDRFFIKDIRRILTKEERKKLEEELFIKEIVESIKGQLMTKHDMDIVIPEKAYNFIPQIENELKKEGITLKHPLRECINDISPFAKWEDKLKRDKEKSKEQYFGRERE</sequence>
<dbReference type="AlphaFoldDB" id="A0A0M1VUH5"/>
<gene>
    <name evidence="1" type="ORF">FSCG_01021</name>
</gene>
<reference evidence="1 2" key="1">
    <citation type="submission" date="2011-10" db="EMBL/GenBank/DDBJ databases">
        <title>The Genome Sequence of Fusobacterium sp. 4_1_13.</title>
        <authorList>
            <consortium name="The Broad Institute Genome Sequencing Platform"/>
            <person name="Earl A."/>
            <person name="Ward D."/>
            <person name="Feldgarden M."/>
            <person name="Gevers D."/>
            <person name="Strauss J."/>
            <person name="Ambrose C."/>
            <person name="Allen-Vercoe E."/>
            <person name="Young S.K."/>
            <person name="Zeng Q."/>
            <person name="Gargeya S."/>
            <person name="Fitzgerald M."/>
            <person name="Haas B."/>
            <person name="Abouelleil A."/>
            <person name="Alvarado L."/>
            <person name="Arachchi H.M."/>
            <person name="Berlin A."/>
            <person name="Brown A."/>
            <person name="Chapman S.B."/>
            <person name="Chen Z."/>
            <person name="Dunbar C."/>
            <person name="Freedman E."/>
            <person name="Gearin G."/>
            <person name="Goldberg J."/>
            <person name="Griggs A."/>
            <person name="Gujja S."/>
            <person name="Heiman D."/>
            <person name="Howarth C."/>
            <person name="Larson L."/>
            <person name="Lui A."/>
            <person name="MacDonald P.J."/>
            <person name="Montmayeur A."/>
            <person name="Murphy C."/>
            <person name="Neiman D."/>
            <person name="Pearson M."/>
            <person name="Priest M."/>
            <person name="Roberts A."/>
            <person name="Saif S."/>
            <person name="Shea T."/>
            <person name="Shenoy N."/>
            <person name="Sisk P."/>
            <person name="Stolte C."/>
            <person name="Sykes S."/>
            <person name="Wortman J."/>
            <person name="Nusbaum C."/>
            <person name="Birren B."/>
        </authorList>
    </citation>
    <scope>NUCLEOTIDE SEQUENCE [LARGE SCALE GENOMIC DNA]</scope>
    <source>
        <strain evidence="1 2">4_1_13</strain>
    </source>
</reference>
<evidence type="ECO:0000313" key="1">
    <source>
        <dbReference type="EMBL" id="EEO40308.1"/>
    </source>
</evidence>
<proteinExistence type="predicted"/>
<dbReference type="EMBL" id="ACDE02000019">
    <property type="protein sequence ID" value="EEO40308.1"/>
    <property type="molecule type" value="Genomic_DNA"/>
</dbReference>
<dbReference type="Proteomes" id="UP000004925">
    <property type="component" value="Unassembled WGS sequence"/>
</dbReference>
<comment type="caution">
    <text evidence="1">The sequence shown here is derived from an EMBL/GenBank/DDBJ whole genome shotgun (WGS) entry which is preliminary data.</text>
</comment>
<organism evidence="1 2">
    <name type="scientific">Fusobacterium vincentii 4_1_13</name>
    <dbReference type="NCBI Taxonomy" id="469606"/>
    <lineage>
        <taxon>Bacteria</taxon>
        <taxon>Fusobacteriati</taxon>
        <taxon>Fusobacteriota</taxon>
        <taxon>Fusobacteriia</taxon>
        <taxon>Fusobacteriales</taxon>
        <taxon>Fusobacteriaceae</taxon>
        <taxon>Fusobacterium</taxon>
    </lineage>
</organism>
<dbReference type="HOGENOM" id="CLU_1684015_0_0_0"/>
<protein>
    <submittedName>
        <fullName evidence="1">Uncharacterized protein</fullName>
    </submittedName>
</protein>
<name>A0A0M1VUH5_FUSVC</name>
<evidence type="ECO:0000313" key="2">
    <source>
        <dbReference type="Proteomes" id="UP000004925"/>
    </source>
</evidence>